<keyword evidence="1" id="KW-0732">Signal</keyword>
<accession>A0A433VR30</accession>
<dbReference type="AlphaFoldDB" id="A0A433VR30"/>
<reference evidence="2" key="2">
    <citation type="journal article" date="2019" name="Genome Biol. Evol.">
        <title>Day and night: Metabolic profiles and evolutionary relationships of six axenic non-marine cyanobacteria.</title>
        <authorList>
            <person name="Will S.E."/>
            <person name="Henke P."/>
            <person name="Boedeker C."/>
            <person name="Huang S."/>
            <person name="Brinkmann H."/>
            <person name="Rohde M."/>
            <person name="Jarek M."/>
            <person name="Friedl T."/>
            <person name="Seufert S."/>
            <person name="Schumacher M."/>
            <person name="Overmann J."/>
            <person name="Neumann-Schaal M."/>
            <person name="Petersen J."/>
        </authorList>
    </citation>
    <scope>NUCLEOTIDE SEQUENCE [LARGE SCALE GENOMIC DNA]</scope>
    <source>
        <strain evidence="2">PCC 7102</strain>
    </source>
</reference>
<feature type="signal peptide" evidence="1">
    <location>
        <begin position="1"/>
        <end position="22"/>
    </location>
</feature>
<dbReference type="OrthoDB" id="571365at2"/>
<evidence type="ECO:0000313" key="2">
    <source>
        <dbReference type="EMBL" id="RUT08511.1"/>
    </source>
</evidence>
<comment type="caution">
    <text evidence="2">The sequence shown here is derived from an EMBL/GenBank/DDBJ whole genome shotgun (WGS) entry which is preliminary data.</text>
</comment>
<dbReference type="Proteomes" id="UP000271624">
    <property type="component" value="Unassembled WGS sequence"/>
</dbReference>
<organism evidence="2 3">
    <name type="scientific">Dulcicalothrix desertica PCC 7102</name>
    <dbReference type="NCBI Taxonomy" id="232991"/>
    <lineage>
        <taxon>Bacteria</taxon>
        <taxon>Bacillati</taxon>
        <taxon>Cyanobacteriota</taxon>
        <taxon>Cyanophyceae</taxon>
        <taxon>Nostocales</taxon>
        <taxon>Calotrichaceae</taxon>
        <taxon>Dulcicalothrix</taxon>
    </lineage>
</organism>
<keyword evidence="3" id="KW-1185">Reference proteome</keyword>
<gene>
    <name evidence="2" type="ORF">DSM106972_016790</name>
</gene>
<protein>
    <submittedName>
        <fullName evidence="2">Uncharacterized protein</fullName>
    </submittedName>
</protein>
<evidence type="ECO:0000256" key="1">
    <source>
        <dbReference type="SAM" id="SignalP"/>
    </source>
</evidence>
<dbReference type="RefSeq" id="WP_127080304.1">
    <property type="nucleotide sequence ID" value="NZ_RSCL01000003.1"/>
</dbReference>
<sequence>MNKYVSVLVFLCLCINPKPAYSQTPSPGAQDLDLSPEIINNSPVLQRWRRKVPNVLEDIKNDPSFRSRLRFGYFPTVGVKVGAEDIQIDKTRFTISGEYYTTFNGKHTNYGGDINYYLRPLGSYVNVAPVLGYRHISTEKDSTNGVNVGAKLLLVLSRGGGGDISLTQTWVAPASNEEIGLTKLSVGYAITRKLRISTDIEQQNGRQKESRAGIILEWMLIP</sequence>
<evidence type="ECO:0000313" key="3">
    <source>
        <dbReference type="Proteomes" id="UP000271624"/>
    </source>
</evidence>
<reference evidence="2" key="1">
    <citation type="submission" date="2018-12" db="EMBL/GenBank/DDBJ databases">
        <authorList>
            <person name="Will S."/>
            <person name="Neumann-Schaal M."/>
            <person name="Henke P."/>
        </authorList>
    </citation>
    <scope>NUCLEOTIDE SEQUENCE</scope>
    <source>
        <strain evidence="2">PCC 7102</strain>
    </source>
</reference>
<name>A0A433VR30_9CYAN</name>
<dbReference type="EMBL" id="RSCL01000003">
    <property type="protein sequence ID" value="RUT08511.1"/>
    <property type="molecule type" value="Genomic_DNA"/>
</dbReference>
<feature type="chain" id="PRO_5030092587" evidence="1">
    <location>
        <begin position="23"/>
        <end position="222"/>
    </location>
</feature>
<proteinExistence type="predicted"/>